<dbReference type="SUPFAM" id="SSF52949">
    <property type="entry name" value="Macro domain-like"/>
    <property type="match status" value="1"/>
</dbReference>
<dbReference type="AlphaFoldDB" id="A0A0N1P2E4"/>
<dbReference type="EMBL" id="LFJN01000005">
    <property type="protein sequence ID" value="KPI43396.1"/>
    <property type="molecule type" value="Genomic_DNA"/>
</dbReference>
<keyword evidence="4" id="KW-1185">Reference proteome</keyword>
<name>A0A0N1P2E4_9EURO</name>
<dbReference type="Gene3D" id="3.40.220.10">
    <property type="entry name" value="Leucine Aminopeptidase, subunit E, domain 1"/>
    <property type="match status" value="1"/>
</dbReference>
<dbReference type="InterPro" id="IPR002589">
    <property type="entry name" value="Macro_dom"/>
</dbReference>
<feature type="compositionally biased region" description="Polar residues" evidence="1">
    <location>
        <begin position="376"/>
        <end position="386"/>
    </location>
</feature>
<dbReference type="PANTHER" id="PTHR11106">
    <property type="entry name" value="GANGLIOSIDE INDUCED DIFFERENTIATION ASSOCIATED PROTEIN 2-RELATED"/>
    <property type="match status" value="1"/>
</dbReference>
<comment type="caution">
    <text evidence="3">The sequence shown here is derived from an EMBL/GenBank/DDBJ whole genome shotgun (WGS) entry which is preliminary data.</text>
</comment>
<evidence type="ECO:0000313" key="3">
    <source>
        <dbReference type="EMBL" id="KPI43396.1"/>
    </source>
</evidence>
<feature type="region of interest" description="Disordered" evidence="1">
    <location>
        <begin position="287"/>
        <end position="306"/>
    </location>
</feature>
<evidence type="ECO:0000259" key="2">
    <source>
        <dbReference type="PROSITE" id="PS51154"/>
    </source>
</evidence>
<dbReference type="Pfam" id="PF01661">
    <property type="entry name" value="Macro"/>
    <property type="match status" value="1"/>
</dbReference>
<evidence type="ECO:0000256" key="1">
    <source>
        <dbReference type="SAM" id="MobiDB-lite"/>
    </source>
</evidence>
<dbReference type="PROSITE" id="PS51154">
    <property type="entry name" value="MACRO"/>
    <property type="match status" value="1"/>
</dbReference>
<feature type="domain" description="Macro" evidence="2">
    <location>
        <begin position="32"/>
        <end position="212"/>
    </location>
</feature>
<dbReference type="InterPro" id="IPR043472">
    <property type="entry name" value="Macro_dom-like"/>
</dbReference>
<dbReference type="SMART" id="SM00506">
    <property type="entry name" value="A1pp"/>
    <property type="match status" value="1"/>
</dbReference>
<organism evidence="3 4">
    <name type="scientific">Cyphellophora attinorum</name>
    <dbReference type="NCBI Taxonomy" id="1664694"/>
    <lineage>
        <taxon>Eukaryota</taxon>
        <taxon>Fungi</taxon>
        <taxon>Dikarya</taxon>
        <taxon>Ascomycota</taxon>
        <taxon>Pezizomycotina</taxon>
        <taxon>Eurotiomycetes</taxon>
        <taxon>Chaetothyriomycetidae</taxon>
        <taxon>Chaetothyriales</taxon>
        <taxon>Cyphellophoraceae</taxon>
        <taxon>Cyphellophora</taxon>
    </lineage>
</organism>
<accession>A0A0N1P2E4</accession>
<feature type="compositionally biased region" description="Basic and acidic residues" evidence="1">
    <location>
        <begin position="394"/>
        <end position="403"/>
    </location>
</feature>
<evidence type="ECO:0000313" key="4">
    <source>
        <dbReference type="Proteomes" id="UP000038010"/>
    </source>
</evidence>
<dbReference type="CDD" id="cd02908">
    <property type="entry name" value="Macro_OAADPr_deacetylase"/>
    <property type="match status" value="1"/>
</dbReference>
<reference evidence="3 4" key="1">
    <citation type="submission" date="2015-06" db="EMBL/GenBank/DDBJ databases">
        <title>Draft genome of the ant-associated black yeast Phialophora attae CBS 131958.</title>
        <authorList>
            <person name="Moreno L.F."/>
            <person name="Stielow B.J."/>
            <person name="de Hoog S."/>
            <person name="Vicente V.A."/>
            <person name="Weiss V.A."/>
            <person name="de Vries M."/>
            <person name="Cruz L.M."/>
            <person name="Souza E.M."/>
        </authorList>
    </citation>
    <scope>NUCLEOTIDE SEQUENCE [LARGE SCALE GENOMIC DNA]</scope>
    <source>
        <strain evidence="3 4">CBS 131958</strain>
    </source>
</reference>
<dbReference type="Proteomes" id="UP000038010">
    <property type="component" value="Unassembled WGS sequence"/>
</dbReference>
<gene>
    <name evidence="3" type="ORF">AB675_6963</name>
</gene>
<dbReference type="VEuPathDB" id="FungiDB:AB675_6963"/>
<sequence length="403" mass="43697">MASIISLKDIPSLSQLYRIKQIAGPDSESTDSDLPTPNQAFNDKICTIQEDITLLEVDAVVNAANNSLLGGGGVDGAIHRAAGRELYEECKTLNGCDTGEAKITKAYRLPSKKIIHTVGPVYRSAAASEDLLRGCYRNSLQLAVDNDCKSIAFCAISTGIYGYPGVAAAKVAIGETHSFLTTPAGEKLDKIIFCNFLDKDVRIYSKLLPMYFPPTEADLSQTGEYGVIPIGDKLPTDQVNEESQTSVAEEAVLDVLSFRSDQRLTKPDRHRRNALQLEKIVTTMKSLQQSRIPPPNPSHPMSMTSTPIDPQPEIAAPPTTEDSALMAIESSETMYTVLWTVVSNAPMLIENTESTQVPVKASMSAKALDIKMETLSESSKTLSRETTPMVETVEVAKEPSKAP</sequence>
<protein>
    <submittedName>
        <fullName evidence="3">Macro domain-containing protein</fullName>
    </submittedName>
</protein>
<dbReference type="RefSeq" id="XP_018003359.1">
    <property type="nucleotide sequence ID" value="XM_018147293.1"/>
</dbReference>
<dbReference type="PANTHER" id="PTHR11106:SF27">
    <property type="entry name" value="MACRO DOMAIN-CONTAINING PROTEIN"/>
    <property type="match status" value="1"/>
</dbReference>
<dbReference type="STRING" id="1664694.A0A0N1P2E4"/>
<proteinExistence type="predicted"/>
<dbReference type="OrthoDB" id="6077599at2759"/>
<dbReference type="GeneID" id="28739172"/>
<feature type="region of interest" description="Disordered" evidence="1">
    <location>
        <begin position="376"/>
        <end position="403"/>
    </location>
</feature>